<dbReference type="PROSITE" id="PS00501">
    <property type="entry name" value="SPASE_I_1"/>
    <property type="match status" value="1"/>
</dbReference>
<dbReference type="GO" id="GO:0009003">
    <property type="term" value="F:signal peptidase activity"/>
    <property type="evidence" value="ECO:0007669"/>
    <property type="project" value="UniProtKB-EC"/>
</dbReference>
<evidence type="ECO:0000256" key="6">
    <source>
        <dbReference type="RuleBase" id="RU362042"/>
    </source>
</evidence>
<dbReference type="EC" id="3.4.21.89" evidence="6"/>
<organism evidence="9 10">
    <name type="scientific">Caldinitratiruptor microaerophilus</name>
    <dbReference type="NCBI Taxonomy" id="671077"/>
    <lineage>
        <taxon>Bacteria</taxon>
        <taxon>Bacillati</taxon>
        <taxon>Bacillota</taxon>
        <taxon>Clostridia</taxon>
        <taxon>Eubacteriales</taxon>
        <taxon>Symbiobacteriaceae</taxon>
        <taxon>Caldinitratiruptor</taxon>
    </lineage>
</organism>
<gene>
    <name evidence="9" type="ORF">caldi_03560</name>
</gene>
<feature type="transmembrane region" description="Helical" evidence="6">
    <location>
        <begin position="6"/>
        <end position="26"/>
    </location>
</feature>
<accession>A0AA35G5E8</accession>
<keyword evidence="3 6" id="KW-0645">Protease</keyword>
<feature type="region of interest" description="Disordered" evidence="7">
    <location>
        <begin position="185"/>
        <end position="205"/>
    </location>
</feature>
<dbReference type="SUPFAM" id="SSF51306">
    <property type="entry name" value="LexA/Signal peptidase"/>
    <property type="match status" value="1"/>
</dbReference>
<dbReference type="RefSeq" id="WP_264843390.1">
    <property type="nucleotide sequence ID" value="NZ_AP025628.1"/>
</dbReference>
<dbReference type="GO" id="GO:0004252">
    <property type="term" value="F:serine-type endopeptidase activity"/>
    <property type="evidence" value="ECO:0007669"/>
    <property type="project" value="InterPro"/>
</dbReference>
<dbReference type="Pfam" id="PF10502">
    <property type="entry name" value="Peptidase_S26"/>
    <property type="match status" value="1"/>
</dbReference>
<feature type="compositionally biased region" description="Low complexity" evidence="7">
    <location>
        <begin position="190"/>
        <end position="199"/>
    </location>
</feature>
<dbReference type="InterPro" id="IPR000223">
    <property type="entry name" value="Pept_S26A_signal_pept_1"/>
</dbReference>
<feature type="domain" description="Peptidase S26" evidence="8">
    <location>
        <begin position="7"/>
        <end position="158"/>
    </location>
</feature>
<comment type="catalytic activity">
    <reaction evidence="6">
        <text>Cleavage of hydrophobic, N-terminal signal or leader sequences from secreted and periplasmic proteins.</text>
        <dbReference type="EC" id="3.4.21.89"/>
    </reaction>
</comment>
<reference evidence="9" key="1">
    <citation type="submission" date="2022-03" db="EMBL/GenBank/DDBJ databases">
        <title>Complete genome sequence of Caldinitratiruptor microaerophilus.</title>
        <authorList>
            <person name="Mukaiyama R."/>
            <person name="Nishiyama T."/>
            <person name="Ueda K."/>
        </authorList>
    </citation>
    <scope>NUCLEOTIDE SEQUENCE</scope>
    <source>
        <strain evidence="9">JCM 16183</strain>
    </source>
</reference>
<dbReference type="PANTHER" id="PTHR43390">
    <property type="entry name" value="SIGNAL PEPTIDASE I"/>
    <property type="match status" value="1"/>
</dbReference>
<dbReference type="AlphaFoldDB" id="A0AA35G5E8"/>
<dbReference type="CDD" id="cd06530">
    <property type="entry name" value="S26_SPase_I"/>
    <property type="match status" value="1"/>
</dbReference>
<dbReference type="InterPro" id="IPR019533">
    <property type="entry name" value="Peptidase_S26"/>
</dbReference>
<dbReference type="InterPro" id="IPR019756">
    <property type="entry name" value="Pept_S26A_signal_pept_1_Ser-AS"/>
</dbReference>
<proteinExistence type="inferred from homology"/>
<keyword evidence="4 6" id="KW-0378">Hydrolase</keyword>
<evidence type="ECO:0000256" key="4">
    <source>
        <dbReference type="ARBA" id="ARBA00022801"/>
    </source>
</evidence>
<evidence type="ECO:0000256" key="7">
    <source>
        <dbReference type="SAM" id="MobiDB-lite"/>
    </source>
</evidence>
<evidence type="ECO:0000259" key="8">
    <source>
        <dbReference type="Pfam" id="PF10502"/>
    </source>
</evidence>
<comment type="subcellular location">
    <subcellularLocation>
        <location evidence="1">Cell membrane</location>
        <topology evidence="1">Single-pass type II membrane protein</topology>
    </subcellularLocation>
    <subcellularLocation>
        <location evidence="6">Membrane</location>
        <topology evidence="6">Single-pass type II membrane protein</topology>
    </subcellularLocation>
</comment>
<evidence type="ECO:0000256" key="1">
    <source>
        <dbReference type="ARBA" id="ARBA00004401"/>
    </source>
</evidence>
<comment type="similarity">
    <text evidence="2 6">Belongs to the peptidase S26 family.</text>
</comment>
<evidence type="ECO:0000313" key="9">
    <source>
        <dbReference type="EMBL" id="BDG59266.1"/>
    </source>
</evidence>
<dbReference type="KEGG" id="cmic:caldi_03560"/>
<keyword evidence="10" id="KW-1185">Reference proteome</keyword>
<dbReference type="Gene3D" id="2.10.109.10">
    <property type="entry name" value="Umud Fragment, subunit A"/>
    <property type="match status" value="1"/>
</dbReference>
<evidence type="ECO:0000256" key="5">
    <source>
        <dbReference type="PIRSR" id="PIRSR600223-1"/>
    </source>
</evidence>
<dbReference type="NCBIfam" id="TIGR02227">
    <property type="entry name" value="sigpep_I_bact"/>
    <property type="match status" value="1"/>
</dbReference>
<keyword evidence="6" id="KW-1133">Transmembrane helix</keyword>
<feature type="active site" evidence="5">
    <location>
        <position position="35"/>
    </location>
</feature>
<name>A0AA35G5E8_9FIRM</name>
<protein>
    <recommendedName>
        <fullName evidence="6">Signal peptidase I</fullName>
        <ecNumber evidence="6">3.4.21.89</ecNumber>
    </recommendedName>
</protein>
<dbReference type="GO" id="GO:0005886">
    <property type="term" value="C:plasma membrane"/>
    <property type="evidence" value="ECO:0007669"/>
    <property type="project" value="UniProtKB-SubCell"/>
</dbReference>
<keyword evidence="6" id="KW-0472">Membrane</keyword>
<dbReference type="PRINTS" id="PR00727">
    <property type="entry name" value="LEADERPTASE"/>
</dbReference>
<keyword evidence="6" id="KW-0812">Transmembrane</keyword>
<sequence>MRRFRFWLHAAGLAAALYLLTVRFVIQPYAVRGGSMEPTLHAGEHVLVEKIAYRFRAPRPGEIVVLRDPTEPGRDLVKRVVAAGGQVLEKRAGHYLVDGEVVAGPCPGDPFPPRLPPRVLGPDQVWVLGDNWCDSRDSRAFGPVSVDLVRGRVVFALWPPRRPAAYASGVSEMWYRAEGPRRQEAVPRQAAAFPGAGAPPRAPGG</sequence>
<dbReference type="InterPro" id="IPR036286">
    <property type="entry name" value="LexA/Signal_pep-like_sf"/>
</dbReference>
<dbReference type="PANTHER" id="PTHR43390:SF1">
    <property type="entry name" value="CHLOROPLAST PROCESSING PEPTIDASE"/>
    <property type="match status" value="1"/>
</dbReference>
<feature type="active site" evidence="5">
    <location>
        <position position="78"/>
    </location>
</feature>
<dbReference type="GO" id="GO:0006465">
    <property type="term" value="P:signal peptide processing"/>
    <property type="evidence" value="ECO:0007669"/>
    <property type="project" value="InterPro"/>
</dbReference>
<dbReference type="Proteomes" id="UP001163687">
    <property type="component" value="Chromosome"/>
</dbReference>
<evidence type="ECO:0000313" key="10">
    <source>
        <dbReference type="Proteomes" id="UP001163687"/>
    </source>
</evidence>
<evidence type="ECO:0000256" key="2">
    <source>
        <dbReference type="ARBA" id="ARBA00009370"/>
    </source>
</evidence>
<dbReference type="EMBL" id="AP025628">
    <property type="protein sequence ID" value="BDG59266.1"/>
    <property type="molecule type" value="Genomic_DNA"/>
</dbReference>
<evidence type="ECO:0000256" key="3">
    <source>
        <dbReference type="ARBA" id="ARBA00022670"/>
    </source>
</evidence>